<dbReference type="RefSeq" id="XP_012570790.1">
    <property type="nucleotide sequence ID" value="XM_012715336.2"/>
</dbReference>
<dbReference type="GO" id="GO:0008083">
    <property type="term" value="F:growth factor activity"/>
    <property type="evidence" value="ECO:0007669"/>
    <property type="project" value="UniProtKB-UniRule"/>
</dbReference>
<comment type="subcellular location">
    <subcellularLocation>
        <location evidence="1 9">Secreted</location>
    </subcellularLocation>
</comment>
<protein>
    <recommendedName>
        <fullName evidence="9">Phytosulfokine</fullName>
    </recommendedName>
    <component>
        <recommendedName>
            <fullName evidence="9">Phytosulfokine-alpha</fullName>
            <shortName evidence="9">PSK-alpha</shortName>
            <shortName evidence="9">Phytosulfokine-a</shortName>
        </recommendedName>
    </component>
    <component>
        <recommendedName>
            <fullName evidence="9">Phytosulfokine-beta</fullName>
            <shortName evidence="9">PSK-beta</shortName>
            <shortName evidence="9">Phytosulfokine-b</shortName>
        </recommendedName>
    </component>
</protein>
<comment type="function">
    <text evidence="9">Promotes plant cell differentiation, organogenesis and somatic embryogenesis as well as cell proliferation.</text>
</comment>
<evidence type="ECO:0000256" key="3">
    <source>
        <dbReference type="ARBA" id="ARBA00022473"/>
    </source>
</evidence>
<evidence type="ECO:0000256" key="9">
    <source>
        <dbReference type="RuleBase" id="RU368031"/>
    </source>
</evidence>
<sequence length="86" mass="9356">MSKLASIVTLALLLSFTLIYASRPNIGFNDVREDVVASKASSNVDLGEESCEGGKGEEECLARRTLDAHLDYIYTNLSLANPDPKH</sequence>
<keyword evidence="5 9" id="KW-0765">Sulfation</keyword>
<dbReference type="Pfam" id="PF06404">
    <property type="entry name" value="PSK"/>
    <property type="match status" value="1"/>
</dbReference>
<dbReference type="PANTHER" id="PTHR33285:SF55">
    <property type="entry name" value="PHYTOSULFOKINES 3"/>
    <property type="match status" value="1"/>
</dbReference>
<keyword evidence="4 9" id="KW-0964">Secreted</keyword>
<dbReference type="GO" id="GO:0030154">
    <property type="term" value="P:cell differentiation"/>
    <property type="evidence" value="ECO:0007669"/>
    <property type="project" value="UniProtKB-UniRule"/>
</dbReference>
<gene>
    <name evidence="11" type="primary">LOC105852011</name>
</gene>
<comment type="similarity">
    <text evidence="2 9">Belongs to the phytosulfokine family.</text>
</comment>
<dbReference type="InterPro" id="IPR009438">
    <property type="entry name" value="Phytosulfokine"/>
</dbReference>
<proteinExistence type="inferred from homology"/>
<keyword evidence="7 9" id="KW-0221">Differentiation</keyword>
<evidence type="ECO:0000256" key="6">
    <source>
        <dbReference type="ARBA" id="ARBA00022729"/>
    </source>
</evidence>
<dbReference type="GO" id="GO:0008283">
    <property type="term" value="P:cell population proliferation"/>
    <property type="evidence" value="ECO:0007669"/>
    <property type="project" value="UniProtKB-UniRule"/>
</dbReference>
<keyword evidence="10" id="KW-1185">Reference proteome</keyword>
<evidence type="ECO:0000256" key="1">
    <source>
        <dbReference type="ARBA" id="ARBA00004613"/>
    </source>
</evidence>
<accession>A0A1S3E4U8</accession>
<evidence type="ECO:0000256" key="5">
    <source>
        <dbReference type="ARBA" id="ARBA00022641"/>
    </source>
</evidence>
<evidence type="ECO:0000256" key="7">
    <source>
        <dbReference type="ARBA" id="ARBA00022782"/>
    </source>
</evidence>
<keyword evidence="3 9" id="KW-0217">Developmental protein</keyword>
<evidence type="ECO:0000313" key="11">
    <source>
        <dbReference type="RefSeq" id="XP_012570790.1"/>
    </source>
</evidence>
<dbReference type="AlphaFoldDB" id="A0A1S3E4U8"/>
<evidence type="ECO:0000256" key="2">
    <source>
        <dbReference type="ARBA" id="ARBA00010781"/>
    </source>
</evidence>
<comment type="PTM">
    <text evidence="9">Sulfation is important for activity and for the binding to a putative membrane receptor.</text>
</comment>
<reference evidence="10" key="1">
    <citation type="journal article" date="2013" name="Nat. Biotechnol.">
        <title>Draft genome sequence of chickpea (Cicer arietinum) provides a resource for trait improvement.</title>
        <authorList>
            <person name="Varshney R.K."/>
            <person name="Song C."/>
            <person name="Saxena R.K."/>
            <person name="Azam S."/>
            <person name="Yu S."/>
            <person name="Sharpe A.G."/>
            <person name="Cannon S."/>
            <person name="Baek J."/>
            <person name="Rosen B.D."/>
            <person name="Tar'an B."/>
            <person name="Millan T."/>
            <person name="Zhang X."/>
            <person name="Ramsay L.D."/>
            <person name="Iwata A."/>
            <person name="Wang Y."/>
            <person name="Nelson W."/>
            <person name="Farmer A.D."/>
            <person name="Gaur P.M."/>
            <person name="Soderlund C."/>
            <person name="Penmetsa R.V."/>
            <person name="Xu C."/>
            <person name="Bharti A.K."/>
            <person name="He W."/>
            <person name="Winter P."/>
            <person name="Zhao S."/>
            <person name="Hane J.K."/>
            <person name="Carrasquilla-Garcia N."/>
            <person name="Condie J.A."/>
            <person name="Upadhyaya H.D."/>
            <person name="Luo M.C."/>
            <person name="Thudi M."/>
            <person name="Gowda C.L."/>
            <person name="Singh N.P."/>
            <person name="Lichtenzveig J."/>
            <person name="Gali K.K."/>
            <person name="Rubio J."/>
            <person name="Nadarajan N."/>
            <person name="Dolezel J."/>
            <person name="Bansal K.C."/>
            <person name="Xu X."/>
            <person name="Edwards D."/>
            <person name="Zhang G."/>
            <person name="Kahl G."/>
            <person name="Gil J."/>
            <person name="Singh K.B."/>
            <person name="Datta S.K."/>
            <person name="Jackson S.A."/>
            <person name="Wang J."/>
            <person name="Cook D.R."/>
        </authorList>
    </citation>
    <scope>NUCLEOTIDE SEQUENCE [LARGE SCALE GENOMIC DNA]</scope>
    <source>
        <strain evidence="10">cv. CDC Frontier</strain>
    </source>
</reference>
<name>A0A1S3E4U8_CICAR</name>
<evidence type="ECO:0000256" key="4">
    <source>
        <dbReference type="ARBA" id="ARBA00022525"/>
    </source>
</evidence>
<dbReference type="STRING" id="3827.A0A1S3E4U8"/>
<feature type="signal peptide" evidence="9">
    <location>
        <begin position="1"/>
        <end position="21"/>
    </location>
</feature>
<feature type="chain" id="PRO_5031587292" description="Phytosulfokine" evidence="9">
    <location>
        <begin position="22"/>
        <end position="86"/>
    </location>
</feature>
<evidence type="ECO:0000256" key="8">
    <source>
        <dbReference type="ARBA" id="ARBA00023030"/>
    </source>
</evidence>
<organism evidence="10 11">
    <name type="scientific">Cicer arietinum</name>
    <name type="common">Chickpea</name>
    <name type="synonym">Garbanzo</name>
    <dbReference type="NCBI Taxonomy" id="3827"/>
    <lineage>
        <taxon>Eukaryota</taxon>
        <taxon>Viridiplantae</taxon>
        <taxon>Streptophyta</taxon>
        <taxon>Embryophyta</taxon>
        <taxon>Tracheophyta</taxon>
        <taxon>Spermatophyta</taxon>
        <taxon>Magnoliopsida</taxon>
        <taxon>eudicotyledons</taxon>
        <taxon>Gunneridae</taxon>
        <taxon>Pentapetalae</taxon>
        <taxon>rosids</taxon>
        <taxon>fabids</taxon>
        <taxon>Fabales</taxon>
        <taxon>Fabaceae</taxon>
        <taxon>Papilionoideae</taxon>
        <taxon>50 kb inversion clade</taxon>
        <taxon>NPAAA clade</taxon>
        <taxon>Hologalegina</taxon>
        <taxon>IRL clade</taxon>
        <taxon>Cicereae</taxon>
        <taxon>Cicer</taxon>
    </lineage>
</organism>
<comment type="PTM">
    <text evidence="9">PSK-alpha is produced by endopeptidase digestion. PSK-beta is produced from PSK-alpha by exopeptidase digestion.</text>
</comment>
<dbReference type="Proteomes" id="UP000087171">
    <property type="component" value="Chromosome Ca4"/>
</dbReference>
<keyword evidence="8 9" id="KW-0339">Growth factor</keyword>
<dbReference type="PANTHER" id="PTHR33285">
    <property type="entry name" value="PHYTOSULFOKINES 3"/>
    <property type="match status" value="1"/>
</dbReference>
<dbReference type="GO" id="GO:0005576">
    <property type="term" value="C:extracellular region"/>
    <property type="evidence" value="ECO:0007669"/>
    <property type="project" value="UniProtKB-SubCell"/>
</dbReference>
<reference evidence="11" key="2">
    <citation type="submission" date="2025-08" db="UniProtKB">
        <authorList>
            <consortium name="RefSeq"/>
        </authorList>
    </citation>
    <scope>IDENTIFICATION</scope>
    <source>
        <tissue evidence="11">Etiolated seedlings</tissue>
    </source>
</reference>
<keyword evidence="6 9" id="KW-0732">Signal</keyword>
<evidence type="ECO:0000313" key="10">
    <source>
        <dbReference type="Proteomes" id="UP000087171"/>
    </source>
</evidence>
<dbReference type="OrthoDB" id="1858282at2759"/>